<dbReference type="FunFam" id="2.130.10.120:FF:000001">
    <property type="entry name" value="Prolyl endopeptidase"/>
    <property type="match status" value="1"/>
</dbReference>
<keyword evidence="10" id="KW-1185">Reference proteome</keyword>
<dbReference type="GO" id="GO:0006508">
    <property type="term" value="P:proteolysis"/>
    <property type="evidence" value="ECO:0007669"/>
    <property type="project" value="UniProtKB-KW"/>
</dbReference>
<dbReference type="OrthoDB" id="9801421at2"/>
<dbReference type="PRINTS" id="PR00862">
    <property type="entry name" value="PROLIGOPTASE"/>
</dbReference>
<dbReference type="GO" id="GO:0005829">
    <property type="term" value="C:cytosol"/>
    <property type="evidence" value="ECO:0007669"/>
    <property type="project" value="TreeGrafter"/>
</dbReference>
<feature type="domain" description="Peptidase S9A N-terminal" evidence="8">
    <location>
        <begin position="5"/>
        <end position="401"/>
    </location>
</feature>
<comment type="catalytic activity">
    <reaction evidence="1">
        <text>Hydrolysis of Pro-|-Xaa &gt;&gt; Ala-|-Xaa in oligopeptides.</text>
        <dbReference type="EC" id="3.4.21.26"/>
    </reaction>
</comment>
<dbReference type="SUPFAM" id="SSF50993">
    <property type="entry name" value="Peptidase/esterase 'gauge' domain"/>
    <property type="match status" value="1"/>
</dbReference>
<dbReference type="FunFam" id="3.40.50.1820:FF:000005">
    <property type="entry name" value="Prolyl endopeptidase"/>
    <property type="match status" value="1"/>
</dbReference>
<dbReference type="Pfam" id="PF00326">
    <property type="entry name" value="Peptidase_S9"/>
    <property type="match status" value="1"/>
</dbReference>
<dbReference type="GO" id="GO:0004252">
    <property type="term" value="F:serine-type endopeptidase activity"/>
    <property type="evidence" value="ECO:0007669"/>
    <property type="project" value="UniProtKB-EC"/>
</dbReference>
<evidence type="ECO:0000256" key="1">
    <source>
        <dbReference type="ARBA" id="ARBA00001070"/>
    </source>
</evidence>
<protein>
    <recommendedName>
        <fullName evidence="3">prolyl oligopeptidase</fullName>
        <ecNumber evidence="3">3.4.21.26</ecNumber>
    </recommendedName>
</protein>
<sequence length="673" mass="76917">MITIKKSDIVEDFHGTKVADPYRWLEDSTSQDTIDWGKWMSEQSDVYFEQISTREKDRERLTELFNYPKYFVPKKVKNRLFYQKNDGLQNQAVLYMKEGEKETVLIDPNTLSEDGTVAMTNYSFSKDGHYIAYATSTHGSDWQELHVIDINNGEKLADHIQHVKFTGIAWAPDASGFYYSRFPAPGSVRKEDESNYNAVYFHKLGTAQSEDQLIHEQPEEKELMFGAFVSDDEKYLCLHVNLGTATENRFYVKRLHSEKVFTRLLDKQDAEYSYITNTGSTFYFKTNLDAPNGRIIAIDITKPEPQNWTEVLPEQQDVMDRVIYVKNRFVIATLHDAHHQLHVYKMDGTYVNEISIPIIGSLINVTGSSEDEEIYLGMTSFLNPTTVYQYNVSENKLKVFAESPLNMDTSVYETKQIFYTSKDGTKVPMFLTHHKEIELNGQNPVILYGYGGFNISMTPSFNPAILRWLEKGGVYAVANLRGGTEYGEEWHRAGMLENKQNVFDDFIAAGEWLIKSGYTSKEKLSIMGGSNGGLLVAACMVQRPDLFGAVLCLVPVIDMLRYHKFTIGRYWIPEYGNAENPEHFPFMYAYSPLHNIKEGQKYPPVLIATAESDDRVVPAHAKKFAATLMEKADKESTILLRIESKAGHGLGKPTSKVMDEWADFYAFLDKELQ</sequence>
<evidence type="ECO:0000256" key="2">
    <source>
        <dbReference type="ARBA" id="ARBA00005228"/>
    </source>
</evidence>
<dbReference type="SUPFAM" id="SSF53474">
    <property type="entry name" value="alpha/beta-Hydrolases"/>
    <property type="match status" value="1"/>
</dbReference>
<dbReference type="InterPro" id="IPR023302">
    <property type="entry name" value="Pept_S9A_N"/>
</dbReference>
<dbReference type="Gene3D" id="3.40.50.1820">
    <property type="entry name" value="alpha/beta hydrolase"/>
    <property type="match status" value="1"/>
</dbReference>
<gene>
    <name evidence="9" type="ORF">CWO92_00525</name>
</gene>
<keyword evidence="4" id="KW-0645">Protease</keyword>
<evidence type="ECO:0000259" key="8">
    <source>
        <dbReference type="Pfam" id="PF02897"/>
    </source>
</evidence>
<dbReference type="InterPro" id="IPR051167">
    <property type="entry name" value="Prolyl_oligopep/macrocyclase"/>
</dbReference>
<accession>A0A2N3LPV3</accession>
<evidence type="ECO:0000256" key="3">
    <source>
        <dbReference type="ARBA" id="ARBA00011897"/>
    </source>
</evidence>
<evidence type="ECO:0000259" key="7">
    <source>
        <dbReference type="Pfam" id="PF00326"/>
    </source>
</evidence>
<evidence type="ECO:0000256" key="5">
    <source>
        <dbReference type="ARBA" id="ARBA00022801"/>
    </source>
</evidence>
<dbReference type="PANTHER" id="PTHR42881">
    <property type="entry name" value="PROLYL ENDOPEPTIDASE"/>
    <property type="match status" value="1"/>
</dbReference>
<dbReference type="Pfam" id="PF02897">
    <property type="entry name" value="Peptidase_S9_N"/>
    <property type="match status" value="1"/>
</dbReference>
<evidence type="ECO:0000256" key="4">
    <source>
        <dbReference type="ARBA" id="ARBA00022670"/>
    </source>
</evidence>
<dbReference type="InterPro" id="IPR029058">
    <property type="entry name" value="AB_hydrolase_fold"/>
</dbReference>
<keyword evidence="6" id="KW-0720">Serine protease</keyword>
<name>A0A2N3LPV3_9BACI</name>
<keyword evidence="5" id="KW-0378">Hydrolase</keyword>
<evidence type="ECO:0000313" key="10">
    <source>
        <dbReference type="Proteomes" id="UP000233440"/>
    </source>
</evidence>
<dbReference type="RefSeq" id="WP_101352235.1">
    <property type="nucleotide sequence ID" value="NZ_PIQO01000001.1"/>
</dbReference>
<dbReference type="Gene3D" id="2.130.10.120">
    <property type="entry name" value="Prolyl oligopeptidase, N-terminal domain"/>
    <property type="match status" value="1"/>
</dbReference>
<dbReference type="EMBL" id="PIQO01000001">
    <property type="protein sequence ID" value="PKR86584.1"/>
    <property type="molecule type" value="Genomic_DNA"/>
</dbReference>
<comment type="caution">
    <text evidence="9">The sequence shown here is derived from an EMBL/GenBank/DDBJ whole genome shotgun (WGS) entry which is preliminary data.</text>
</comment>
<dbReference type="PANTHER" id="PTHR42881:SF2">
    <property type="entry name" value="PROLYL ENDOPEPTIDASE"/>
    <property type="match status" value="1"/>
</dbReference>
<dbReference type="InterPro" id="IPR002471">
    <property type="entry name" value="Pept_S9_AS"/>
</dbReference>
<dbReference type="InterPro" id="IPR002470">
    <property type="entry name" value="Peptidase_S9A"/>
</dbReference>
<dbReference type="AlphaFoldDB" id="A0A2N3LPV3"/>
<dbReference type="GO" id="GO:0070012">
    <property type="term" value="F:oligopeptidase activity"/>
    <property type="evidence" value="ECO:0007669"/>
    <property type="project" value="TreeGrafter"/>
</dbReference>
<organism evidence="9 10">
    <name type="scientific">Heyndrickxia camelliae</name>
    <dbReference type="NCBI Taxonomy" id="1707093"/>
    <lineage>
        <taxon>Bacteria</taxon>
        <taxon>Bacillati</taxon>
        <taxon>Bacillota</taxon>
        <taxon>Bacilli</taxon>
        <taxon>Bacillales</taxon>
        <taxon>Bacillaceae</taxon>
        <taxon>Heyndrickxia</taxon>
    </lineage>
</organism>
<reference evidence="9 10" key="1">
    <citation type="submission" date="2017-11" db="EMBL/GenBank/DDBJ databases">
        <title>Bacillus camelliae sp. nov., isolated from pu'er tea.</title>
        <authorList>
            <person name="Niu L."/>
        </authorList>
    </citation>
    <scope>NUCLEOTIDE SEQUENCE [LARGE SCALE GENOMIC DNA]</scope>
    <source>
        <strain evidence="9 10">7578-1</strain>
    </source>
</reference>
<feature type="domain" description="Peptidase S9 prolyl oligopeptidase catalytic" evidence="7">
    <location>
        <begin position="460"/>
        <end position="672"/>
    </location>
</feature>
<dbReference type="Proteomes" id="UP000233440">
    <property type="component" value="Unassembled WGS sequence"/>
</dbReference>
<dbReference type="PROSITE" id="PS00708">
    <property type="entry name" value="PRO_ENDOPEP_SER"/>
    <property type="match status" value="1"/>
</dbReference>
<evidence type="ECO:0000313" key="9">
    <source>
        <dbReference type="EMBL" id="PKR86584.1"/>
    </source>
</evidence>
<dbReference type="EC" id="3.4.21.26" evidence="3"/>
<comment type="similarity">
    <text evidence="2">Belongs to the peptidase S9A family.</text>
</comment>
<proteinExistence type="inferred from homology"/>
<dbReference type="InterPro" id="IPR001375">
    <property type="entry name" value="Peptidase_S9_cat"/>
</dbReference>
<evidence type="ECO:0000256" key="6">
    <source>
        <dbReference type="ARBA" id="ARBA00022825"/>
    </source>
</evidence>